<accession>D1BKI4</accession>
<evidence type="ECO:0000256" key="2">
    <source>
        <dbReference type="SAM" id="Phobius"/>
    </source>
</evidence>
<keyword evidence="2" id="KW-0472">Membrane</keyword>
<gene>
    <name evidence="3" type="ordered locus">Sked_05000</name>
</gene>
<dbReference type="AlphaFoldDB" id="D1BKI4"/>
<sequence>MFASLQLTVMLLLTLALFLLEVFALVDAARRPAGAFTSAGKRTKVFWASILAGGALLGFVGLYPPLGIGLLGMAALFMVVPAAIYLTDVRPALGPHRRSGGPRSGPGRGGW</sequence>
<keyword evidence="2" id="KW-1133">Transmembrane helix</keyword>
<evidence type="ECO:0008006" key="5">
    <source>
        <dbReference type="Google" id="ProtNLM"/>
    </source>
</evidence>
<dbReference type="KEGG" id="ske:Sked_05000"/>
<proteinExistence type="predicted"/>
<dbReference type="HOGENOM" id="CLU_135072_3_0_11"/>
<feature type="transmembrane region" description="Helical" evidence="2">
    <location>
        <begin position="70"/>
        <end position="87"/>
    </location>
</feature>
<name>D1BKI4_SANKS</name>
<dbReference type="Pfam" id="PF10724">
    <property type="entry name" value="DUF2516"/>
    <property type="match status" value="1"/>
</dbReference>
<evidence type="ECO:0000256" key="1">
    <source>
        <dbReference type="SAM" id="MobiDB-lite"/>
    </source>
</evidence>
<keyword evidence="2" id="KW-0812">Transmembrane</keyword>
<dbReference type="Proteomes" id="UP000000322">
    <property type="component" value="Chromosome"/>
</dbReference>
<feature type="compositionally biased region" description="Gly residues" evidence="1">
    <location>
        <begin position="102"/>
        <end position="111"/>
    </location>
</feature>
<feature type="transmembrane region" description="Helical" evidence="2">
    <location>
        <begin position="44"/>
        <end position="63"/>
    </location>
</feature>
<keyword evidence="4" id="KW-1185">Reference proteome</keyword>
<dbReference type="STRING" id="446469.Sked_05000"/>
<protein>
    <recommendedName>
        <fullName evidence="5">DUF2516 domain-containing protein</fullName>
    </recommendedName>
</protein>
<dbReference type="InterPro" id="IPR019662">
    <property type="entry name" value="DUF2516"/>
</dbReference>
<dbReference type="RefSeq" id="WP_012865530.1">
    <property type="nucleotide sequence ID" value="NC_013521.1"/>
</dbReference>
<feature type="region of interest" description="Disordered" evidence="1">
    <location>
        <begin position="92"/>
        <end position="111"/>
    </location>
</feature>
<reference evidence="3 4" key="1">
    <citation type="journal article" date="2009" name="Stand. Genomic Sci.">
        <title>Complete genome sequence of Sanguibacter keddieii type strain (ST-74).</title>
        <authorList>
            <person name="Ivanova N."/>
            <person name="Sikorski J."/>
            <person name="Sims D."/>
            <person name="Brettin T."/>
            <person name="Detter J.C."/>
            <person name="Han C."/>
            <person name="Lapidus A."/>
            <person name="Copeland A."/>
            <person name="Glavina Del Rio T."/>
            <person name="Nolan M."/>
            <person name="Chen F."/>
            <person name="Lucas S."/>
            <person name="Tice H."/>
            <person name="Cheng J.F."/>
            <person name="Bruce D."/>
            <person name="Goodwin L."/>
            <person name="Pitluck S."/>
            <person name="Pati A."/>
            <person name="Mavromatis K."/>
            <person name="Chen A."/>
            <person name="Palaniappan K."/>
            <person name="D'haeseleer P."/>
            <person name="Chain P."/>
            <person name="Bristow J."/>
            <person name="Eisen J.A."/>
            <person name="Markowitz V."/>
            <person name="Hugenholtz P."/>
            <person name="Goker M."/>
            <person name="Pukall R."/>
            <person name="Klenk H.P."/>
            <person name="Kyrpides N.C."/>
        </authorList>
    </citation>
    <scope>NUCLEOTIDE SEQUENCE [LARGE SCALE GENOMIC DNA]</scope>
    <source>
        <strain evidence="4">ATCC 51767 / DSM 10542 / NCFB 3025 / ST-74</strain>
    </source>
</reference>
<organism evidence="3 4">
    <name type="scientific">Sanguibacter keddieii (strain ATCC 51767 / DSM 10542 / NCFB 3025 / ST-74)</name>
    <dbReference type="NCBI Taxonomy" id="446469"/>
    <lineage>
        <taxon>Bacteria</taxon>
        <taxon>Bacillati</taxon>
        <taxon>Actinomycetota</taxon>
        <taxon>Actinomycetes</taxon>
        <taxon>Micrococcales</taxon>
        <taxon>Sanguibacteraceae</taxon>
        <taxon>Sanguibacter</taxon>
    </lineage>
</organism>
<evidence type="ECO:0000313" key="3">
    <source>
        <dbReference type="EMBL" id="ACZ20461.1"/>
    </source>
</evidence>
<evidence type="ECO:0000313" key="4">
    <source>
        <dbReference type="Proteomes" id="UP000000322"/>
    </source>
</evidence>
<dbReference type="EMBL" id="CP001819">
    <property type="protein sequence ID" value="ACZ20461.1"/>
    <property type="molecule type" value="Genomic_DNA"/>
</dbReference>